<feature type="non-terminal residue" evidence="6">
    <location>
        <position position="64"/>
    </location>
</feature>
<dbReference type="InterPro" id="IPR001412">
    <property type="entry name" value="aa-tRNA-synth_I_CS"/>
</dbReference>
<protein>
    <submittedName>
        <fullName evidence="6">Glutamate--tRNA ligase</fullName>
    </submittedName>
</protein>
<keyword evidence="2" id="KW-0547">Nucleotide-binding</keyword>
<dbReference type="PRINTS" id="PR00987">
    <property type="entry name" value="TRNASYNTHGLU"/>
</dbReference>
<dbReference type="Gene3D" id="3.40.50.620">
    <property type="entry name" value="HUPs"/>
    <property type="match status" value="1"/>
</dbReference>
<dbReference type="GO" id="GO:0005524">
    <property type="term" value="F:ATP binding"/>
    <property type="evidence" value="ECO:0007669"/>
    <property type="project" value="UniProtKB-KW"/>
</dbReference>
<reference evidence="7" key="1">
    <citation type="submission" date="2017-09" db="EMBL/GenBank/DDBJ databases">
        <title>Depth-based differentiation of microbial function through sediment-hosted aquifers and enrichment of novel symbionts in the deep terrestrial subsurface.</title>
        <authorList>
            <person name="Probst A.J."/>
            <person name="Ladd B."/>
            <person name="Jarett J.K."/>
            <person name="Geller-Mcgrath D.E."/>
            <person name="Sieber C.M.K."/>
            <person name="Emerson J.B."/>
            <person name="Anantharaman K."/>
            <person name="Thomas B.C."/>
            <person name="Malmstrom R."/>
            <person name="Stieglmeier M."/>
            <person name="Klingl A."/>
            <person name="Woyke T."/>
            <person name="Ryan C.M."/>
            <person name="Banfield J.F."/>
        </authorList>
    </citation>
    <scope>NUCLEOTIDE SEQUENCE [LARGE SCALE GENOMIC DNA]</scope>
</reference>
<dbReference type="GO" id="GO:0006424">
    <property type="term" value="P:glutamyl-tRNA aminoacylation"/>
    <property type="evidence" value="ECO:0007669"/>
    <property type="project" value="TreeGrafter"/>
</dbReference>
<dbReference type="PANTHER" id="PTHR43311">
    <property type="entry name" value="GLUTAMATE--TRNA LIGASE"/>
    <property type="match status" value="1"/>
</dbReference>
<keyword evidence="1 6" id="KW-0436">Ligase</keyword>
<dbReference type="GO" id="GO:0004818">
    <property type="term" value="F:glutamate-tRNA ligase activity"/>
    <property type="evidence" value="ECO:0007669"/>
    <property type="project" value="TreeGrafter"/>
</dbReference>
<keyword evidence="3" id="KW-0067">ATP-binding</keyword>
<keyword evidence="4" id="KW-0030">Aminoacyl-tRNA synthetase</keyword>
<dbReference type="Pfam" id="PF00749">
    <property type="entry name" value="tRNA-synt_1c"/>
    <property type="match status" value="1"/>
</dbReference>
<accession>A0A2M7SEA2</accession>
<evidence type="ECO:0000313" key="7">
    <source>
        <dbReference type="Proteomes" id="UP000229307"/>
    </source>
</evidence>
<evidence type="ECO:0000256" key="4">
    <source>
        <dbReference type="ARBA" id="ARBA00023146"/>
    </source>
</evidence>
<comment type="caution">
    <text evidence="6">The sequence shown here is derived from an EMBL/GenBank/DDBJ whole genome shotgun (WGS) entry which is preliminary data.</text>
</comment>
<dbReference type="PANTHER" id="PTHR43311:SF2">
    <property type="entry name" value="GLUTAMATE--TRNA LIGASE, MITOCHONDRIAL-RELATED"/>
    <property type="match status" value="1"/>
</dbReference>
<gene>
    <name evidence="6" type="ORF">COY52_03575</name>
</gene>
<evidence type="ECO:0000256" key="2">
    <source>
        <dbReference type="ARBA" id="ARBA00022741"/>
    </source>
</evidence>
<sequence>MVRVRFAPSPTGYLHIGGARTALFNWLFARNKGGTFVLRIEDTDIERNRDEFTQAIIRDLRWLG</sequence>
<feature type="domain" description="Glutamyl/glutaminyl-tRNA synthetase class Ib catalytic" evidence="5">
    <location>
        <begin position="1"/>
        <end position="64"/>
    </location>
</feature>
<evidence type="ECO:0000256" key="1">
    <source>
        <dbReference type="ARBA" id="ARBA00022598"/>
    </source>
</evidence>
<organism evidence="6 7">
    <name type="scientific">Candidatus Desantisbacteria bacterium CG_4_10_14_0_8_um_filter_48_22</name>
    <dbReference type="NCBI Taxonomy" id="1974543"/>
    <lineage>
        <taxon>Bacteria</taxon>
        <taxon>Candidatus Desantisiibacteriota</taxon>
    </lineage>
</organism>
<evidence type="ECO:0000256" key="3">
    <source>
        <dbReference type="ARBA" id="ARBA00022840"/>
    </source>
</evidence>
<proteinExistence type="predicted"/>
<name>A0A2M7SEA2_9BACT</name>
<dbReference type="InterPro" id="IPR020058">
    <property type="entry name" value="Glu/Gln-tRNA-synth_Ib_cat-dom"/>
</dbReference>
<evidence type="ECO:0000313" key="6">
    <source>
        <dbReference type="EMBL" id="PIZ17633.1"/>
    </source>
</evidence>
<dbReference type="Proteomes" id="UP000229307">
    <property type="component" value="Unassembled WGS sequence"/>
</dbReference>
<evidence type="ECO:0000259" key="5">
    <source>
        <dbReference type="Pfam" id="PF00749"/>
    </source>
</evidence>
<dbReference type="InterPro" id="IPR014729">
    <property type="entry name" value="Rossmann-like_a/b/a_fold"/>
</dbReference>
<dbReference type="InterPro" id="IPR000924">
    <property type="entry name" value="Glu/Gln-tRNA-synth"/>
</dbReference>
<dbReference type="AlphaFoldDB" id="A0A2M7SEA2"/>
<dbReference type="InterPro" id="IPR049940">
    <property type="entry name" value="GluQ/Sye"/>
</dbReference>
<dbReference type="PROSITE" id="PS00178">
    <property type="entry name" value="AA_TRNA_LIGASE_I"/>
    <property type="match status" value="1"/>
</dbReference>
<dbReference type="SUPFAM" id="SSF52374">
    <property type="entry name" value="Nucleotidylyl transferase"/>
    <property type="match status" value="1"/>
</dbReference>
<dbReference type="EMBL" id="PFMR01000098">
    <property type="protein sequence ID" value="PIZ17633.1"/>
    <property type="molecule type" value="Genomic_DNA"/>
</dbReference>